<evidence type="ECO:0000256" key="3">
    <source>
        <dbReference type="ARBA" id="ARBA00022475"/>
    </source>
</evidence>
<keyword evidence="10" id="KW-1185">Reference proteome</keyword>
<evidence type="ECO:0000256" key="2">
    <source>
        <dbReference type="ARBA" id="ARBA00005327"/>
    </source>
</evidence>
<evidence type="ECO:0008006" key="11">
    <source>
        <dbReference type="Google" id="ProtNLM"/>
    </source>
</evidence>
<evidence type="ECO:0000256" key="5">
    <source>
        <dbReference type="ARBA" id="ARBA00022989"/>
    </source>
</evidence>
<evidence type="ECO:0000313" key="10">
    <source>
        <dbReference type="Proteomes" id="UP000019118"/>
    </source>
</evidence>
<protein>
    <recommendedName>
        <fullName evidence="11">Gustatory receptor</fullName>
    </recommendedName>
</protein>
<dbReference type="GO" id="GO:0008527">
    <property type="term" value="F:taste receptor activity"/>
    <property type="evidence" value="ECO:0007669"/>
    <property type="project" value="InterPro"/>
</dbReference>
<dbReference type="GO" id="GO:0005886">
    <property type="term" value="C:plasma membrane"/>
    <property type="evidence" value="ECO:0007669"/>
    <property type="project" value="UniProtKB-SubCell"/>
</dbReference>
<feature type="transmembrane region" description="Helical" evidence="8">
    <location>
        <begin position="534"/>
        <end position="553"/>
    </location>
</feature>
<sequence length="560" mass="65397">MHININDEMVSTNPEMTISKCLKKLLLLGQIFGFFPVQDINKPTQKFACKSFRMLYSVFSMCGSLFLCIMQLNKAVKQSIGIDQIDYIAKYVSSAYVAIVFIGLARQWPHLMAEWTRVEQKMHKYGFPKKLNKQVTIIISFFITAFLVEYVLHQASRIDRVMECQSDKDRAIQFFFGNLTLSHVFQYIPYNIPTSLIFQYWVYQMEFGFTYTDIFVTVISMCLAERMRQVTKRVKLACAKEIADEQIWKEIRKDYTRLQSLIELVNDKISNIILISFLPNIFTILTQVYSTLKPKHNNTEAVYFYFSLIFLVSRTVTVCICGAKVNEESRRPLNILNSVPHTIYNDEIEIFISQISNFEIAMNGKHFFNIKKNVILELAGAIVTYELVLIQFNQESLNSWSRSTRCSFYVEIVAILQTFNFMHLTHSWKQIVYEWEVLEKSMMHYKGPYVNLEKTMKTIMGVLLLFLIVLNVFTFLGECVVLTKLYELYTPYGQQSFPATITSTVYYVERFLNHVASREMILTGGNYFKITRSLILQIANALVTYELVIIQFVQNFKHIE</sequence>
<keyword evidence="6 8" id="KW-0472">Membrane</keyword>
<evidence type="ECO:0000256" key="6">
    <source>
        <dbReference type="ARBA" id="ARBA00023136"/>
    </source>
</evidence>
<feature type="transmembrane region" description="Helical" evidence="8">
    <location>
        <begin position="172"/>
        <end position="189"/>
    </location>
</feature>
<reference evidence="10" key="1">
    <citation type="journal article" date="2013" name="Genome Biol.">
        <title>Draft genome of the mountain pine beetle, Dendroctonus ponderosae Hopkins, a major forest pest.</title>
        <authorList>
            <person name="Keeling C.I."/>
            <person name="Yuen M.M."/>
            <person name="Liao N.Y."/>
            <person name="Docking T.R."/>
            <person name="Chan S.K."/>
            <person name="Taylor G.A."/>
            <person name="Palmquist D.L."/>
            <person name="Jackman S.D."/>
            <person name="Nguyen A."/>
            <person name="Li M."/>
            <person name="Henderson H."/>
            <person name="Janes J.K."/>
            <person name="Zhao Y."/>
            <person name="Pandoh P."/>
            <person name="Moore R."/>
            <person name="Sperling F.A."/>
            <person name="Huber D.P."/>
            <person name="Birol I."/>
            <person name="Jones S.J."/>
            <person name="Bohlmann J."/>
        </authorList>
    </citation>
    <scope>NUCLEOTIDE SEQUENCE</scope>
</reference>
<proteinExistence type="inferred from homology"/>
<dbReference type="Pfam" id="PF06151">
    <property type="entry name" value="Trehalose_recp"/>
    <property type="match status" value="2"/>
</dbReference>
<name>A0AAR5PRE5_DENPD</name>
<evidence type="ECO:0000256" key="7">
    <source>
        <dbReference type="ARBA" id="ARBA00023170"/>
    </source>
</evidence>
<feature type="transmembrane region" description="Helical" evidence="8">
    <location>
        <begin position="462"/>
        <end position="483"/>
    </location>
</feature>
<accession>A0AAR5PRE5</accession>
<dbReference type="Proteomes" id="UP000019118">
    <property type="component" value="Unassembled WGS sequence"/>
</dbReference>
<keyword evidence="5 8" id="KW-1133">Transmembrane helix</keyword>
<dbReference type="PANTHER" id="PTHR21421:SF29">
    <property type="entry name" value="GUSTATORY RECEPTOR 5A FOR TREHALOSE-RELATED"/>
    <property type="match status" value="1"/>
</dbReference>
<dbReference type="GO" id="GO:0050916">
    <property type="term" value="P:sensory perception of sweet taste"/>
    <property type="evidence" value="ECO:0007669"/>
    <property type="project" value="UniProtKB-ARBA"/>
</dbReference>
<feature type="transmembrane region" description="Helical" evidence="8">
    <location>
        <begin position="54"/>
        <end position="76"/>
    </location>
</feature>
<dbReference type="AlphaFoldDB" id="A0AAR5PRE5"/>
<evidence type="ECO:0000256" key="8">
    <source>
        <dbReference type="SAM" id="Phobius"/>
    </source>
</evidence>
<comment type="subcellular location">
    <subcellularLocation>
        <location evidence="1">Cell membrane</location>
        <topology evidence="1">Multi-pass membrane protein</topology>
    </subcellularLocation>
</comment>
<feature type="transmembrane region" description="Helical" evidence="8">
    <location>
        <begin position="134"/>
        <end position="152"/>
    </location>
</feature>
<feature type="transmembrane region" description="Helical" evidence="8">
    <location>
        <begin position="201"/>
        <end position="224"/>
    </location>
</feature>
<feature type="transmembrane region" description="Helical" evidence="8">
    <location>
        <begin position="88"/>
        <end position="108"/>
    </location>
</feature>
<reference evidence="9" key="2">
    <citation type="submission" date="2024-08" db="UniProtKB">
        <authorList>
            <consortium name="EnsemblMetazoa"/>
        </authorList>
    </citation>
    <scope>IDENTIFICATION</scope>
</reference>
<evidence type="ECO:0000256" key="4">
    <source>
        <dbReference type="ARBA" id="ARBA00022692"/>
    </source>
</evidence>
<keyword evidence="4 8" id="KW-0812">Transmembrane</keyword>
<evidence type="ECO:0000313" key="9">
    <source>
        <dbReference type="EnsemblMetazoa" id="XP_019763584.1"/>
    </source>
</evidence>
<evidence type="ECO:0000256" key="1">
    <source>
        <dbReference type="ARBA" id="ARBA00004651"/>
    </source>
</evidence>
<keyword evidence="7" id="KW-0675">Receptor</keyword>
<comment type="similarity">
    <text evidence="2">Belongs to the insect chemoreceptor superfamily. Gustatory receptor (GR) family. Gr5a subfamily.</text>
</comment>
<dbReference type="InterPro" id="IPR009318">
    <property type="entry name" value="Gustatory_rcpt"/>
</dbReference>
<feature type="transmembrane region" description="Helical" evidence="8">
    <location>
        <begin position="302"/>
        <end position="323"/>
    </location>
</feature>
<organism evidence="9 10">
    <name type="scientific">Dendroctonus ponderosae</name>
    <name type="common">Mountain pine beetle</name>
    <dbReference type="NCBI Taxonomy" id="77166"/>
    <lineage>
        <taxon>Eukaryota</taxon>
        <taxon>Metazoa</taxon>
        <taxon>Ecdysozoa</taxon>
        <taxon>Arthropoda</taxon>
        <taxon>Hexapoda</taxon>
        <taxon>Insecta</taxon>
        <taxon>Pterygota</taxon>
        <taxon>Neoptera</taxon>
        <taxon>Endopterygota</taxon>
        <taxon>Coleoptera</taxon>
        <taxon>Polyphaga</taxon>
        <taxon>Cucujiformia</taxon>
        <taxon>Curculionidae</taxon>
        <taxon>Scolytinae</taxon>
        <taxon>Dendroctonus</taxon>
    </lineage>
</organism>
<dbReference type="EnsemblMetazoa" id="XM_019908025.1">
    <property type="protein sequence ID" value="XP_019763584.1"/>
    <property type="gene ID" value="LOC109539949"/>
</dbReference>
<keyword evidence="3" id="KW-1003">Cell membrane</keyword>
<dbReference type="PANTHER" id="PTHR21421">
    <property type="entry name" value="GUSTATORY RECEPTOR"/>
    <property type="match status" value="1"/>
</dbReference>
<feature type="transmembrane region" description="Helical" evidence="8">
    <location>
        <begin position="269"/>
        <end position="290"/>
    </location>
</feature>